<proteinExistence type="predicted"/>
<keyword evidence="3" id="KW-1185">Reference proteome</keyword>
<feature type="compositionally biased region" description="Basic residues" evidence="1">
    <location>
        <begin position="14"/>
        <end position="28"/>
    </location>
</feature>
<dbReference type="Proteomes" id="UP000026960">
    <property type="component" value="Chromosome 3"/>
</dbReference>
<evidence type="ECO:0000256" key="1">
    <source>
        <dbReference type="SAM" id="MobiDB-lite"/>
    </source>
</evidence>
<accession>A0A0D3FJU8</accession>
<feature type="compositionally biased region" description="Basic and acidic residues" evidence="1">
    <location>
        <begin position="29"/>
        <end position="40"/>
    </location>
</feature>
<dbReference type="EnsemblPlants" id="OBART03G21480.2">
    <property type="protein sequence ID" value="OBART03G21480.2"/>
    <property type="gene ID" value="OBART03G21480"/>
</dbReference>
<organism evidence="2">
    <name type="scientific">Oryza barthii</name>
    <dbReference type="NCBI Taxonomy" id="65489"/>
    <lineage>
        <taxon>Eukaryota</taxon>
        <taxon>Viridiplantae</taxon>
        <taxon>Streptophyta</taxon>
        <taxon>Embryophyta</taxon>
        <taxon>Tracheophyta</taxon>
        <taxon>Spermatophyta</taxon>
        <taxon>Magnoliopsida</taxon>
        <taxon>Liliopsida</taxon>
        <taxon>Poales</taxon>
        <taxon>Poaceae</taxon>
        <taxon>BOP clade</taxon>
        <taxon>Oryzoideae</taxon>
        <taxon>Oryzeae</taxon>
        <taxon>Oryzinae</taxon>
        <taxon>Oryza</taxon>
    </lineage>
</organism>
<name>A0A0D3FJU8_9ORYZ</name>
<sequence length="134" mass="15642">MLPATVIFKTEKEKRKKENTREHSKHRQSKEARRERERRGLIITNESEGSVDRDKDQLRTRTYVLRCISLQLDPPEFTQFFNPSHPADARRLCSALLLGVWRDREKGEGYSFWRKNNGSKSLPLGGFGIKIALE</sequence>
<evidence type="ECO:0000313" key="2">
    <source>
        <dbReference type="EnsemblPlants" id="OBART03G21480.2"/>
    </source>
</evidence>
<protein>
    <submittedName>
        <fullName evidence="2">Uncharacterized protein</fullName>
    </submittedName>
</protein>
<reference evidence="2" key="1">
    <citation type="journal article" date="2009" name="Rice">
        <title>De Novo Next Generation Sequencing of Plant Genomes.</title>
        <authorList>
            <person name="Rounsley S."/>
            <person name="Marri P.R."/>
            <person name="Yu Y."/>
            <person name="He R."/>
            <person name="Sisneros N."/>
            <person name="Goicoechea J.L."/>
            <person name="Lee S.J."/>
            <person name="Angelova A."/>
            <person name="Kudrna D."/>
            <person name="Luo M."/>
            <person name="Affourtit J."/>
            <person name="Desany B."/>
            <person name="Knight J."/>
            <person name="Niazi F."/>
            <person name="Egholm M."/>
            <person name="Wing R.A."/>
        </authorList>
    </citation>
    <scope>NUCLEOTIDE SEQUENCE [LARGE SCALE GENOMIC DNA]</scope>
    <source>
        <strain evidence="2">cv. IRGC 105608</strain>
    </source>
</reference>
<dbReference type="Gramene" id="OBART03G21480.2">
    <property type="protein sequence ID" value="OBART03G21480.2"/>
    <property type="gene ID" value="OBART03G21480"/>
</dbReference>
<evidence type="ECO:0000313" key="3">
    <source>
        <dbReference type="Proteomes" id="UP000026960"/>
    </source>
</evidence>
<reference evidence="2" key="2">
    <citation type="submission" date="2015-03" db="UniProtKB">
        <authorList>
            <consortium name="EnsemblPlants"/>
        </authorList>
    </citation>
    <scope>IDENTIFICATION</scope>
</reference>
<feature type="region of interest" description="Disordered" evidence="1">
    <location>
        <begin position="1"/>
        <end position="55"/>
    </location>
</feature>
<dbReference type="AlphaFoldDB" id="A0A0D3FJU8"/>